<keyword evidence="4 6" id="KW-0371">Homeobox</keyword>
<evidence type="ECO:0000256" key="1">
    <source>
        <dbReference type="ARBA" id="ARBA00004123"/>
    </source>
</evidence>
<dbReference type="Pfam" id="PF00046">
    <property type="entry name" value="Homeodomain"/>
    <property type="match status" value="1"/>
</dbReference>
<dbReference type="PRINTS" id="PR00024">
    <property type="entry name" value="HOMEOBOX"/>
</dbReference>
<dbReference type="SUPFAM" id="SSF46689">
    <property type="entry name" value="Homeodomain-like"/>
    <property type="match status" value="1"/>
</dbReference>
<keyword evidence="10" id="KW-1185">Reference proteome</keyword>
<dbReference type="STRING" id="70415.A0A5S6QPJ9"/>
<comment type="subcellular location">
    <subcellularLocation>
        <location evidence="1 6 7">Nucleus</location>
    </subcellularLocation>
</comment>
<accession>A0A5S6QPJ9</accession>
<dbReference type="InterPro" id="IPR001356">
    <property type="entry name" value="HD"/>
</dbReference>
<keyword evidence="5 6" id="KW-0539">Nucleus</keyword>
<evidence type="ECO:0000256" key="3">
    <source>
        <dbReference type="ARBA" id="ARBA00023125"/>
    </source>
</evidence>
<keyword evidence="3 6" id="KW-0238">DNA-binding</keyword>
<dbReference type="PROSITE" id="PS00027">
    <property type="entry name" value="HOMEOBOX_1"/>
    <property type="match status" value="1"/>
</dbReference>
<dbReference type="GO" id="GO:0000981">
    <property type="term" value="F:DNA-binding transcription factor activity, RNA polymerase II-specific"/>
    <property type="evidence" value="ECO:0007669"/>
    <property type="project" value="InterPro"/>
</dbReference>
<feature type="DNA-binding region" description="Homeobox" evidence="6">
    <location>
        <begin position="96"/>
        <end position="155"/>
    </location>
</feature>
<dbReference type="Gene3D" id="1.10.10.60">
    <property type="entry name" value="Homeodomain-like"/>
    <property type="match status" value="1"/>
</dbReference>
<proteinExistence type="predicted"/>
<dbReference type="SMART" id="SM00389">
    <property type="entry name" value="HOX"/>
    <property type="match status" value="1"/>
</dbReference>
<evidence type="ECO:0000256" key="4">
    <source>
        <dbReference type="ARBA" id="ARBA00023155"/>
    </source>
</evidence>
<dbReference type="CDD" id="cd00086">
    <property type="entry name" value="homeodomain"/>
    <property type="match status" value="1"/>
</dbReference>
<evidence type="ECO:0000256" key="6">
    <source>
        <dbReference type="PROSITE-ProRule" id="PRU00108"/>
    </source>
</evidence>
<dbReference type="GO" id="GO:0000978">
    <property type="term" value="F:RNA polymerase II cis-regulatory region sequence-specific DNA binding"/>
    <property type="evidence" value="ECO:0007669"/>
    <property type="project" value="TreeGrafter"/>
</dbReference>
<evidence type="ECO:0000313" key="11">
    <source>
        <dbReference type="WBParaSite" id="TMUE_2000009160.1"/>
    </source>
</evidence>
<protein>
    <submittedName>
        <fullName evidence="11">Homeobox domain-containing protein</fullName>
    </submittedName>
</protein>
<reference evidence="11" key="1">
    <citation type="submission" date="2019-12" db="UniProtKB">
        <authorList>
            <consortium name="WormBaseParasite"/>
        </authorList>
    </citation>
    <scope>IDENTIFICATION</scope>
</reference>
<keyword evidence="2" id="KW-0217">Developmental protein</keyword>
<dbReference type="AlphaFoldDB" id="A0A5S6QPJ9"/>
<evidence type="ECO:0000256" key="2">
    <source>
        <dbReference type="ARBA" id="ARBA00022473"/>
    </source>
</evidence>
<dbReference type="FunFam" id="1.10.10.60:FF:000040">
    <property type="entry name" value="T-cell leukemia homeobox protein 3"/>
    <property type="match status" value="1"/>
</dbReference>
<dbReference type="PANTHER" id="PTHR24340">
    <property type="entry name" value="HOMEOBOX PROTEIN NKX"/>
    <property type="match status" value="1"/>
</dbReference>
<name>A0A5S6QPJ9_TRIMR</name>
<dbReference type="GO" id="GO:0030154">
    <property type="term" value="P:cell differentiation"/>
    <property type="evidence" value="ECO:0007669"/>
    <property type="project" value="TreeGrafter"/>
</dbReference>
<organism evidence="10 11">
    <name type="scientific">Trichuris muris</name>
    <name type="common">Mouse whipworm</name>
    <dbReference type="NCBI Taxonomy" id="70415"/>
    <lineage>
        <taxon>Eukaryota</taxon>
        <taxon>Metazoa</taxon>
        <taxon>Ecdysozoa</taxon>
        <taxon>Nematoda</taxon>
        <taxon>Enoplea</taxon>
        <taxon>Dorylaimia</taxon>
        <taxon>Trichinellida</taxon>
        <taxon>Trichuridae</taxon>
        <taxon>Trichuris</taxon>
    </lineage>
</organism>
<evidence type="ECO:0000256" key="5">
    <source>
        <dbReference type="ARBA" id="ARBA00023242"/>
    </source>
</evidence>
<sequence>MQPPPYAHHLSYPMIPNVTGASPALYLPLLPCTYWRPSYYLTLRRMPTPHSINDILGLNRLPPSPTPHGINGDVPVGSFAGFDCCSPNNEERKPKKKKARTTFTGRQILELERQFQSKKYLSSTERADLAKLLHVTETQVKIWFQNRRTKWKKQEVEMKLKSNPDASETGCAETVNDDQKMNEANSADAGKAESGNEEASS</sequence>
<dbReference type="InterPro" id="IPR020479">
    <property type="entry name" value="HD_metazoa"/>
</dbReference>
<dbReference type="PROSITE" id="PS50071">
    <property type="entry name" value="HOMEOBOX_2"/>
    <property type="match status" value="1"/>
</dbReference>
<dbReference type="WBParaSite" id="TMUE_2000009160.1">
    <property type="protein sequence ID" value="TMUE_2000009160.1"/>
    <property type="gene ID" value="WBGene00300535"/>
</dbReference>
<evidence type="ECO:0000256" key="7">
    <source>
        <dbReference type="RuleBase" id="RU000682"/>
    </source>
</evidence>
<dbReference type="InterPro" id="IPR009057">
    <property type="entry name" value="Homeodomain-like_sf"/>
</dbReference>
<dbReference type="Proteomes" id="UP000046395">
    <property type="component" value="Unassembled WGS sequence"/>
</dbReference>
<dbReference type="GO" id="GO:0005634">
    <property type="term" value="C:nucleus"/>
    <property type="evidence" value="ECO:0007669"/>
    <property type="project" value="UniProtKB-SubCell"/>
</dbReference>
<dbReference type="PANTHER" id="PTHR24340:SF70">
    <property type="entry name" value="NK7.1, ISOFORM A"/>
    <property type="match status" value="1"/>
</dbReference>
<evidence type="ECO:0000259" key="9">
    <source>
        <dbReference type="PROSITE" id="PS50071"/>
    </source>
</evidence>
<dbReference type="InterPro" id="IPR050394">
    <property type="entry name" value="Homeobox_NK-like"/>
</dbReference>
<dbReference type="InterPro" id="IPR017970">
    <property type="entry name" value="Homeobox_CS"/>
</dbReference>
<evidence type="ECO:0000313" key="10">
    <source>
        <dbReference type="Proteomes" id="UP000046395"/>
    </source>
</evidence>
<evidence type="ECO:0000256" key="8">
    <source>
        <dbReference type="SAM" id="MobiDB-lite"/>
    </source>
</evidence>
<feature type="domain" description="Homeobox" evidence="9">
    <location>
        <begin position="94"/>
        <end position="154"/>
    </location>
</feature>
<feature type="region of interest" description="Disordered" evidence="8">
    <location>
        <begin position="157"/>
        <end position="201"/>
    </location>
</feature>